<dbReference type="PROSITE" id="PS50914">
    <property type="entry name" value="BON"/>
    <property type="match status" value="1"/>
</dbReference>
<organism evidence="2 3">
    <name type="scientific">Candidatus Dechloromonas phosphorivorans</name>
    <dbReference type="NCBI Taxonomy" id="2899244"/>
    <lineage>
        <taxon>Bacteria</taxon>
        <taxon>Pseudomonadati</taxon>
        <taxon>Pseudomonadota</taxon>
        <taxon>Betaproteobacteria</taxon>
        <taxon>Rhodocyclales</taxon>
        <taxon>Azonexaceae</taxon>
        <taxon>Dechloromonas</taxon>
    </lineage>
</organism>
<dbReference type="Proteomes" id="UP000739411">
    <property type="component" value="Unassembled WGS sequence"/>
</dbReference>
<evidence type="ECO:0000259" key="1">
    <source>
        <dbReference type="PROSITE" id="PS50914"/>
    </source>
</evidence>
<dbReference type="EMBL" id="JADJMS010000009">
    <property type="protein sequence ID" value="MBK7414468.1"/>
    <property type="molecule type" value="Genomic_DNA"/>
</dbReference>
<evidence type="ECO:0000313" key="2">
    <source>
        <dbReference type="EMBL" id="MBK7414468.1"/>
    </source>
</evidence>
<feature type="domain" description="BON" evidence="1">
    <location>
        <begin position="62"/>
        <end position="131"/>
    </location>
</feature>
<gene>
    <name evidence="2" type="ORF">IPJ38_04485</name>
</gene>
<dbReference type="InterPro" id="IPR014004">
    <property type="entry name" value="Transpt-assoc_nodulatn_dom_bac"/>
</dbReference>
<dbReference type="InterPro" id="IPR051686">
    <property type="entry name" value="Lipoprotein_DolP"/>
</dbReference>
<protein>
    <submittedName>
        <fullName evidence="2">BON domain-containing protein</fullName>
    </submittedName>
</protein>
<accession>A0A935MQ60</accession>
<evidence type="ECO:0000313" key="3">
    <source>
        <dbReference type="Proteomes" id="UP000739411"/>
    </source>
</evidence>
<sequence length="134" mass="14206">MKKSSTTPMLRANQTTGKYRFRNTLIITMIATSLGLASASAETATTATENKQAVAETRQVLSDGWITTKVKSEILADSASKGYTVQVETTQGAVVLKGTLANETAVAQIKAIAEKVEGVRSVDTMALKLGRANK</sequence>
<name>A0A935MQ60_9RHOO</name>
<dbReference type="Pfam" id="PF04972">
    <property type="entry name" value="BON"/>
    <property type="match status" value="1"/>
</dbReference>
<comment type="caution">
    <text evidence="2">The sequence shown here is derived from an EMBL/GenBank/DDBJ whole genome shotgun (WGS) entry which is preliminary data.</text>
</comment>
<reference evidence="2 3" key="1">
    <citation type="submission" date="2020-10" db="EMBL/GenBank/DDBJ databases">
        <title>Connecting structure to function with the recovery of over 1000 high-quality activated sludge metagenome-assembled genomes encoding full-length rRNA genes using long-read sequencing.</title>
        <authorList>
            <person name="Singleton C.M."/>
            <person name="Petriglieri F."/>
            <person name="Kristensen J.M."/>
            <person name="Kirkegaard R.H."/>
            <person name="Michaelsen T.Y."/>
            <person name="Andersen M.H."/>
            <person name="Karst S.M."/>
            <person name="Dueholm M.S."/>
            <person name="Nielsen P.H."/>
            <person name="Albertsen M."/>
        </authorList>
    </citation>
    <scope>NUCLEOTIDE SEQUENCE [LARGE SCALE GENOMIC DNA]</scope>
    <source>
        <strain evidence="2">EsbW_18-Q3-R4-48_BATAC.463</strain>
    </source>
</reference>
<dbReference type="AlphaFoldDB" id="A0A935MQ60"/>
<dbReference type="SMART" id="SM00749">
    <property type="entry name" value="BON"/>
    <property type="match status" value="1"/>
</dbReference>
<proteinExistence type="predicted"/>
<dbReference type="PANTHER" id="PTHR34606:SF15">
    <property type="entry name" value="BON DOMAIN-CONTAINING PROTEIN"/>
    <property type="match status" value="1"/>
</dbReference>
<dbReference type="Gene3D" id="3.30.1340.30">
    <property type="match status" value="1"/>
</dbReference>
<dbReference type="InterPro" id="IPR007055">
    <property type="entry name" value="BON_dom"/>
</dbReference>
<dbReference type="PANTHER" id="PTHR34606">
    <property type="entry name" value="BON DOMAIN-CONTAINING PROTEIN"/>
    <property type="match status" value="1"/>
</dbReference>